<evidence type="ECO:0000259" key="1">
    <source>
        <dbReference type="PROSITE" id="PS50181"/>
    </source>
</evidence>
<dbReference type="EMBL" id="JAOXXL010000026">
    <property type="protein sequence ID" value="MCY7008666.1"/>
    <property type="molecule type" value="Genomic_DNA"/>
</dbReference>
<keyword evidence="3" id="KW-1185">Reference proteome</keyword>
<sequence length="202" mass="24223">MLKIKKLGEEKNIRIIVDPYIPLWLYFGKDTQQIESFNISDFKKNILVVKKNFYTNEIYEICLIFCNKVIFSNKILDYNKKNIRKFEGIPQIYDKNNKLNSGKEIYNDFRIFYSRDSIKIEFTNIVNNYPRILKKMIKNKDIYFETNKNGVILSIFLSNLPAKIIKNMLKILKVKSLLEFSEECNEKNEYTLLEEPLKNQRF</sequence>
<gene>
    <name evidence="2" type="ORF">OCK72_08440</name>
</gene>
<evidence type="ECO:0000313" key="3">
    <source>
        <dbReference type="Proteomes" id="UP001062738"/>
    </source>
</evidence>
<protein>
    <recommendedName>
        <fullName evidence="1">F-box domain-containing protein</fullName>
    </recommendedName>
</protein>
<evidence type="ECO:0000313" key="2">
    <source>
        <dbReference type="EMBL" id="MCY7008666.1"/>
    </source>
</evidence>
<dbReference type="PROSITE" id="PS50181">
    <property type="entry name" value="FBOX"/>
    <property type="match status" value="1"/>
</dbReference>
<feature type="domain" description="F-box" evidence="1">
    <location>
        <begin position="154"/>
        <end position="202"/>
    </location>
</feature>
<dbReference type="RefSeq" id="WP_265152493.1">
    <property type="nucleotide sequence ID" value="NZ_JAOXXL010000026.1"/>
</dbReference>
<dbReference type="InterPro" id="IPR001810">
    <property type="entry name" value="F-box_dom"/>
</dbReference>
<proteinExistence type="predicted"/>
<reference evidence="2" key="1">
    <citation type="submission" date="2022-09" db="EMBL/GenBank/DDBJ databases">
        <authorList>
            <person name="Zoaiter M."/>
        </authorList>
    </citation>
    <scope>NUCLEOTIDE SEQUENCE</scope>
    <source>
        <strain evidence="2">DSM 19848</strain>
    </source>
</reference>
<organism evidence="2 3">
    <name type="scientific">Fusobacterium simiae</name>
    <dbReference type="NCBI Taxonomy" id="855"/>
    <lineage>
        <taxon>Bacteria</taxon>
        <taxon>Fusobacteriati</taxon>
        <taxon>Fusobacteriota</taxon>
        <taxon>Fusobacteriia</taxon>
        <taxon>Fusobacteriales</taxon>
        <taxon>Fusobacteriaceae</taxon>
        <taxon>Fusobacterium</taxon>
    </lineage>
</organism>
<name>A0ABT4DJ90_FUSSI</name>
<comment type="caution">
    <text evidence="2">The sequence shown here is derived from an EMBL/GenBank/DDBJ whole genome shotgun (WGS) entry which is preliminary data.</text>
</comment>
<accession>A0ABT4DJ90</accession>
<dbReference type="Proteomes" id="UP001062738">
    <property type="component" value="Unassembled WGS sequence"/>
</dbReference>